<evidence type="ECO:0000313" key="1">
    <source>
        <dbReference type="EMBL" id="KAJ9658695.1"/>
    </source>
</evidence>
<comment type="caution">
    <text evidence="1">The sequence shown here is derived from an EMBL/GenBank/DDBJ whole genome shotgun (WGS) entry which is preliminary data.</text>
</comment>
<sequence length="524" mass="57874">MSSDLSDDSASTSLSQLENEVQALRQPQPVTPAVTALSLSETPPQALTFSTPQVSVPIVPAATASYRTAPHNIAGETAAAVSDMMTLPQSYFYTVADFWFKENQPWIPILDHDRIQGALHALPSPVSHIPDVVLRAVIALEIAYSSQAICLGYKGRRRLSLYLRSQVLVEAMAKPSLDSIQALFIIAILDYGSDDIPSTFSIMAMCRRMGEHIGTFRQLLKRIESQSPAQVGPPARETFQSDDSAIALTWGVLALDAVSSLGVSWRDVSAALVDHLSGVAYLTTPDFRDSFRAHVHLAAIGLQPVHEFFFAYAKGEHHVLDETTLTVTEEMYRNLISYDHGLPPSGYTILADGVVDFDINHIFTRLLSNAATIMIYQRYVVDVSSNTHLARERCLGSYSNIIDIVRNISDADAEINSPLFASFLCVAARFKLSLDRSLGQDREPLFDMLMHGLNMCGRRWPLARRLDIVLRAAIVEVDSGVPSGLPEEFWDLKESGLDMSEVMKKWVHDYKPSLYVGSLNGPYV</sequence>
<dbReference type="EMBL" id="JAPDRQ010000048">
    <property type="protein sequence ID" value="KAJ9658695.1"/>
    <property type="molecule type" value="Genomic_DNA"/>
</dbReference>
<protein>
    <submittedName>
        <fullName evidence="1">Uncharacterized protein</fullName>
    </submittedName>
</protein>
<reference evidence="1" key="1">
    <citation type="submission" date="2022-10" db="EMBL/GenBank/DDBJ databases">
        <title>Culturing micro-colonial fungi from biological soil crusts in the Mojave desert and describing Neophaeococcomyces mojavensis, and introducing the new genera and species Taxawa tesnikishii.</title>
        <authorList>
            <person name="Kurbessoian T."/>
            <person name="Stajich J.E."/>
        </authorList>
    </citation>
    <scope>NUCLEOTIDE SEQUENCE</scope>
    <source>
        <strain evidence="1">JES_112</strain>
    </source>
</reference>
<accession>A0ACC3ABH4</accession>
<name>A0ACC3ABH4_9EURO</name>
<evidence type="ECO:0000313" key="2">
    <source>
        <dbReference type="Proteomes" id="UP001172386"/>
    </source>
</evidence>
<gene>
    <name evidence="1" type="ORF">H2198_003573</name>
</gene>
<keyword evidence="2" id="KW-1185">Reference proteome</keyword>
<organism evidence="1 2">
    <name type="scientific">Neophaeococcomyces mojaviensis</name>
    <dbReference type="NCBI Taxonomy" id="3383035"/>
    <lineage>
        <taxon>Eukaryota</taxon>
        <taxon>Fungi</taxon>
        <taxon>Dikarya</taxon>
        <taxon>Ascomycota</taxon>
        <taxon>Pezizomycotina</taxon>
        <taxon>Eurotiomycetes</taxon>
        <taxon>Chaetothyriomycetidae</taxon>
        <taxon>Chaetothyriales</taxon>
        <taxon>Chaetothyriales incertae sedis</taxon>
        <taxon>Neophaeococcomyces</taxon>
    </lineage>
</organism>
<dbReference type="Proteomes" id="UP001172386">
    <property type="component" value="Unassembled WGS sequence"/>
</dbReference>
<proteinExistence type="predicted"/>